<feature type="region of interest" description="Disordered" evidence="2">
    <location>
        <begin position="306"/>
        <end position="330"/>
    </location>
</feature>
<reference evidence="3" key="1">
    <citation type="submission" date="2022-11" db="EMBL/GenBank/DDBJ databases">
        <title>Centuries of genome instability and evolution in soft-shell clam transmissible cancer (bioRxiv).</title>
        <authorList>
            <person name="Hart S.F.M."/>
            <person name="Yonemitsu M.A."/>
            <person name="Giersch R.M."/>
            <person name="Beal B.F."/>
            <person name="Arriagada G."/>
            <person name="Davis B.W."/>
            <person name="Ostrander E.A."/>
            <person name="Goff S.P."/>
            <person name="Metzger M.J."/>
        </authorList>
    </citation>
    <scope>NUCLEOTIDE SEQUENCE</scope>
    <source>
        <strain evidence="3">MELC-2E11</strain>
        <tissue evidence="3">Siphon/mantle</tissue>
    </source>
</reference>
<dbReference type="Proteomes" id="UP001164746">
    <property type="component" value="Chromosome 11"/>
</dbReference>
<name>A0ABY7FFV3_MYAAR</name>
<proteinExistence type="predicted"/>
<evidence type="ECO:0000256" key="1">
    <source>
        <dbReference type="SAM" id="Coils"/>
    </source>
</evidence>
<gene>
    <name evidence="3" type="ORF">MAR_001725</name>
</gene>
<feature type="compositionally biased region" description="Basic and acidic residues" evidence="2">
    <location>
        <begin position="315"/>
        <end position="330"/>
    </location>
</feature>
<organism evidence="3 4">
    <name type="scientific">Mya arenaria</name>
    <name type="common">Soft-shell clam</name>
    <dbReference type="NCBI Taxonomy" id="6604"/>
    <lineage>
        <taxon>Eukaryota</taxon>
        <taxon>Metazoa</taxon>
        <taxon>Spiralia</taxon>
        <taxon>Lophotrochozoa</taxon>
        <taxon>Mollusca</taxon>
        <taxon>Bivalvia</taxon>
        <taxon>Autobranchia</taxon>
        <taxon>Heteroconchia</taxon>
        <taxon>Euheterodonta</taxon>
        <taxon>Imparidentia</taxon>
        <taxon>Neoheterodontei</taxon>
        <taxon>Myida</taxon>
        <taxon>Myoidea</taxon>
        <taxon>Myidae</taxon>
        <taxon>Mya</taxon>
    </lineage>
</organism>
<feature type="coiled-coil region" evidence="1">
    <location>
        <begin position="333"/>
        <end position="374"/>
    </location>
</feature>
<keyword evidence="1" id="KW-0175">Coiled coil</keyword>
<feature type="region of interest" description="Disordered" evidence="2">
    <location>
        <begin position="25"/>
        <end position="75"/>
    </location>
</feature>
<dbReference type="EMBL" id="CP111022">
    <property type="protein sequence ID" value="WAR19887.1"/>
    <property type="molecule type" value="Genomic_DNA"/>
</dbReference>
<feature type="coiled-coil region" evidence="1">
    <location>
        <begin position="563"/>
        <end position="712"/>
    </location>
</feature>
<dbReference type="PANTHER" id="PTHR18863:SF6">
    <property type="entry name" value="COILED-COIL DOMAIN-CONTAINING PROTEIN 170"/>
    <property type="match status" value="1"/>
</dbReference>
<evidence type="ECO:0000313" key="3">
    <source>
        <dbReference type="EMBL" id="WAR19887.1"/>
    </source>
</evidence>
<evidence type="ECO:0000256" key="2">
    <source>
        <dbReference type="SAM" id="MobiDB-lite"/>
    </source>
</evidence>
<dbReference type="InterPro" id="IPR039139">
    <property type="entry name" value="CCDC170-like"/>
</dbReference>
<feature type="coiled-coil region" evidence="1">
    <location>
        <begin position="425"/>
        <end position="480"/>
    </location>
</feature>
<feature type="coiled-coil region" evidence="1">
    <location>
        <begin position="163"/>
        <end position="246"/>
    </location>
</feature>
<feature type="non-terminal residue" evidence="3">
    <location>
        <position position="1"/>
    </location>
</feature>
<sequence length="825" mass="94973">MASYLRDLEREGSLPPLVRSEARRVNFDEVGYTRSRSPRARSPRARSPVSGMYVGRDSPQFNPRPPSPGFTRRTPLSDTHLQEQIKVARDELQKKDALIQQLVSMESSAASKLTSTSRSAQYFDTVIVRGRQLTIDEDGDQNKELENELEVRDIKIKESKLLLETSRESEARLQRQVDSLRGEISDLQGRAGAFESVAGRSEVAVSALQRENKRQLEEREEACARVEILERRMKDLLSQFASLLKVDTLSPAGPSSEDVLRRISETIEENALLRGKLLTLNETLNNSELETKASRETIMRLVSEMGREQQMQSRYESERETLRSERDMERSSRVEFERELQMLRDRLEASQRTIDAQRKEIDIRESRLASLEAEIRTSSTSVHSASTRMNLFVDQLSKLLGETDSSYLLEEDSIRCRIEEIILSRREYKYKLEAQEDRIKELTEQLEAQYELHKTAAARARKAEVEAADMRERCRSAEGELAAGDVLRDGFRTDKERYMRCMQRLGEAMKMDRISLDLGLDMTIDALIARAEQLVKMEKDAITDKSTHIYNLQRKVKGLKEQLESKDLHIDLLRKKINSLEEKLLGKSTIERERDSETLRIRKMEKLAEKYKIKLIDAEREIVNLKAQLLGSSELRVHTLEQRKEAEELAKTVEELEKLRRKQAHKIRELKTEINSSNHSSQENRVVADNAVQALTSELRTTKAALTAIQNREKALLDFRLVVARMLGLDINTLAIPDYEIISRLEKLIQAHHSHTFTTLSLEEALADMEDGFVSGYVDFKNTTGSSESHNIRKSRERVKRKALKCRARSMSPQRRYDPKYFSAI</sequence>
<keyword evidence="4" id="KW-1185">Reference proteome</keyword>
<protein>
    <submittedName>
        <fullName evidence="3">CC170-like protein</fullName>
    </submittedName>
</protein>
<dbReference type="PANTHER" id="PTHR18863">
    <property type="entry name" value="TSEC-2-RELATED"/>
    <property type="match status" value="1"/>
</dbReference>
<evidence type="ECO:0000313" key="4">
    <source>
        <dbReference type="Proteomes" id="UP001164746"/>
    </source>
</evidence>
<accession>A0ABY7FFV3</accession>